<dbReference type="EMBL" id="CAJVPS010039625">
    <property type="protein sequence ID" value="CAG8749183.1"/>
    <property type="molecule type" value="Genomic_DNA"/>
</dbReference>
<keyword evidence="2" id="KW-1185">Reference proteome</keyword>
<name>A0A9N9ITI9_9GLOM</name>
<feature type="non-terminal residue" evidence="1">
    <location>
        <position position="41"/>
    </location>
</feature>
<comment type="caution">
    <text evidence="1">The sequence shown here is derived from an EMBL/GenBank/DDBJ whole genome shotgun (WGS) entry which is preliminary data.</text>
</comment>
<gene>
    <name evidence="1" type="ORF">ALEPTO_LOCUS13235</name>
</gene>
<feature type="non-terminal residue" evidence="1">
    <location>
        <position position="1"/>
    </location>
</feature>
<reference evidence="1" key="1">
    <citation type="submission" date="2021-06" db="EMBL/GenBank/DDBJ databases">
        <authorList>
            <person name="Kallberg Y."/>
            <person name="Tangrot J."/>
            <person name="Rosling A."/>
        </authorList>
    </citation>
    <scope>NUCLEOTIDE SEQUENCE</scope>
    <source>
        <strain evidence="1">FL130A</strain>
    </source>
</reference>
<dbReference type="Proteomes" id="UP000789508">
    <property type="component" value="Unassembled WGS sequence"/>
</dbReference>
<evidence type="ECO:0000313" key="2">
    <source>
        <dbReference type="Proteomes" id="UP000789508"/>
    </source>
</evidence>
<proteinExistence type="predicted"/>
<evidence type="ECO:0000313" key="1">
    <source>
        <dbReference type="EMBL" id="CAG8749183.1"/>
    </source>
</evidence>
<protein>
    <submittedName>
        <fullName evidence="1">5308_t:CDS:1</fullName>
    </submittedName>
</protein>
<accession>A0A9N9ITI9</accession>
<sequence length="41" mass="4280">VSPEYKSDLAVECNISGVFHKSPAKKAGGVLHGGTIKNALR</sequence>
<dbReference type="AlphaFoldDB" id="A0A9N9ITI9"/>
<organism evidence="1 2">
    <name type="scientific">Ambispora leptoticha</name>
    <dbReference type="NCBI Taxonomy" id="144679"/>
    <lineage>
        <taxon>Eukaryota</taxon>
        <taxon>Fungi</taxon>
        <taxon>Fungi incertae sedis</taxon>
        <taxon>Mucoromycota</taxon>
        <taxon>Glomeromycotina</taxon>
        <taxon>Glomeromycetes</taxon>
        <taxon>Archaeosporales</taxon>
        <taxon>Ambisporaceae</taxon>
        <taxon>Ambispora</taxon>
    </lineage>
</organism>